<evidence type="ECO:0000313" key="3">
    <source>
        <dbReference type="EMBL" id="TCP09465.1"/>
    </source>
</evidence>
<dbReference type="Proteomes" id="UP000294772">
    <property type="component" value="Unassembled WGS sequence"/>
</dbReference>
<keyword evidence="4" id="KW-1185">Reference proteome</keyword>
<comment type="caution">
    <text evidence="2">The sequence shown here is derived from an EMBL/GenBank/DDBJ whole genome shotgun (WGS) entry which is preliminary data.</text>
</comment>
<name>A0A2S5T3H8_9BURK</name>
<accession>A0A2S5T3H8</accession>
<sequence length="65" mass="7250">MAHRANRAQRLVALFLLGCLLFSYPLLSIFNSDGTVFGIPVLYAYLFGAWALLIVLAILIVERHS</sequence>
<evidence type="ECO:0000313" key="4">
    <source>
        <dbReference type="Proteomes" id="UP000239406"/>
    </source>
</evidence>
<evidence type="ECO:0000256" key="1">
    <source>
        <dbReference type="SAM" id="Phobius"/>
    </source>
</evidence>
<protein>
    <recommendedName>
        <fullName evidence="6">DUF3311 domain-containing protein</fullName>
    </recommendedName>
</protein>
<dbReference type="RefSeq" id="WP_104357964.1">
    <property type="nucleotide sequence ID" value="NZ_CALFFA010000022.1"/>
</dbReference>
<keyword evidence="1" id="KW-0472">Membrane</keyword>
<proteinExistence type="predicted"/>
<gene>
    <name evidence="2" type="ORF">C1702_12115</name>
    <name evidence="3" type="ORF">EV676_10138</name>
</gene>
<dbReference type="Proteomes" id="UP000239406">
    <property type="component" value="Unassembled WGS sequence"/>
</dbReference>
<reference evidence="2 4" key="1">
    <citation type="submission" date="2018-02" db="EMBL/GenBank/DDBJ databases">
        <title>Reclassifiation of [Polyangium] brachysporum DSM 7029 as Guopingzhaonella breviflexa gen. nov., sp. nov., a member of the family Comamonadaceae.</title>
        <authorList>
            <person name="Tang B."/>
        </authorList>
    </citation>
    <scope>NUCLEOTIDE SEQUENCE [LARGE SCALE GENOMIC DNA]</scope>
    <source>
        <strain evidence="2 4">DSM 15344</strain>
    </source>
</reference>
<evidence type="ECO:0000313" key="5">
    <source>
        <dbReference type="Proteomes" id="UP000294772"/>
    </source>
</evidence>
<evidence type="ECO:0008006" key="6">
    <source>
        <dbReference type="Google" id="ProtNLM"/>
    </source>
</evidence>
<feature type="transmembrane region" description="Helical" evidence="1">
    <location>
        <begin position="12"/>
        <end position="30"/>
    </location>
</feature>
<feature type="transmembrane region" description="Helical" evidence="1">
    <location>
        <begin position="42"/>
        <end position="61"/>
    </location>
</feature>
<dbReference type="AlphaFoldDB" id="A0A2S5T3H8"/>
<reference evidence="3 5" key="2">
    <citation type="submission" date="2019-03" db="EMBL/GenBank/DDBJ databases">
        <title>Genomic Encyclopedia of Type Strains, Phase IV (KMG-IV): sequencing the most valuable type-strain genomes for metagenomic binning, comparative biology and taxonomic classification.</title>
        <authorList>
            <person name="Goeker M."/>
        </authorList>
    </citation>
    <scope>NUCLEOTIDE SEQUENCE [LARGE SCALE GENOMIC DNA]</scope>
    <source>
        <strain evidence="3 5">DSM 15264</strain>
    </source>
</reference>
<keyword evidence="1" id="KW-0812">Transmembrane</keyword>
<evidence type="ECO:0000313" key="2">
    <source>
        <dbReference type="EMBL" id="PPE69437.1"/>
    </source>
</evidence>
<dbReference type="EMBL" id="SLXF01000001">
    <property type="protein sequence ID" value="TCP09465.1"/>
    <property type="molecule type" value="Genomic_DNA"/>
</dbReference>
<dbReference type="EMBL" id="PSNY01000012">
    <property type="protein sequence ID" value="PPE69437.1"/>
    <property type="molecule type" value="Genomic_DNA"/>
</dbReference>
<organism evidence="2 4">
    <name type="scientific">Caldimonas thermodepolymerans</name>
    <dbReference type="NCBI Taxonomy" id="215580"/>
    <lineage>
        <taxon>Bacteria</taxon>
        <taxon>Pseudomonadati</taxon>
        <taxon>Pseudomonadota</taxon>
        <taxon>Betaproteobacteria</taxon>
        <taxon>Burkholderiales</taxon>
        <taxon>Sphaerotilaceae</taxon>
        <taxon>Caldimonas</taxon>
    </lineage>
</organism>
<keyword evidence="1" id="KW-1133">Transmembrane helix</keyword>